<protein>
    <submittedName>
        <fullName evidence="2">Uncharacterized protein</fullName>
    </submittedName>
</protein>
<keyword evidence="1" id="KW-0812">Transmembrane</keyword>
<reference evidence="2 3" key="1">
    <citation type="submission" date="2020-05" db="EMBL/GenBank/DDBJ databases">
        <title>Distinct polysaccharide utilization as determinants for interspecies competition between intestinal Prevotella spp.</title>
        <authorList>
            <person name="Galvez E.J.C."/>
            <person name="Iljazovic A."/>
            <person name="Strowig T."/>
        </authorList>
    </citation>
    <scope>NUCLEOTIDE SEQUENCE [LARGE SCALE GENOMIC DNA]</scope>
    <source>
        <strain evidence="2 3">PCHR</strain>
    </source>
</reference>
<dbReference type="RefSeq" id="WP_172345229.1">
    <property type="nucleotide sequence ID" value="NZ_CASYYZ010000011.1"/>
</dbReference>
<keyword evidence="1" id="KW-1133">Transmembrane helix</keyword>
<feature type="transmembrane region" description="Helical" evidence="1">
    <location>
        <begin position="12"/>
        <end position="31"/>
    </location>
</feature>
<evidence type="ECO:0000256" key="1">
    <source>
        <dbReference type="SAM" id="Phobius"/>
    </source>
</evidence>
<evidence type="ECO:0000313" key="3">
    <source>
        <dbReference type="Proteomes" id="UP000820977"/>
    </source>
</evidence>
<dbReference type="Proteomes" id="UP000820977">
    <property type="component" value="Unassembled WGS sequence"/>
</dbReference>
<keyword evidence="3" id="KW-1185">Reference proteome</keyword>
<accession>A0ABX2B2L2</accession>
<keyword evidence="1" id="KW-0472">Membrane</keyword>
<dbReference type="EMBL" id="JABKKJ010000017">
    <property type="protein sequence ID" value="NPE25764.1"/>
    <property type="molecule type" value="Genomic_DNA"/>
</dbReference>
<gene>
    <name evidence="2" type="ORF">HPS54_09600</name>
</gene>
<organism evidence="2 3">
    <name type="scientific">Xylanibacter caecicola</name>
    <dbReference type="NCBI Taxonomy" id="2736294"/>
    <lineage>
        <taxon>Bacteria</taxon>
        <taxon>Pseudomonadati</taxon>
        <taxon>Bacteroidota</taxon>
        <taxon>Bacteroidia</taxon>
        <taxon>Bacteroidales</taxon>
        <taxon>Prevotellaceae</taxon>
        <taxon>Xylanibacter</taxon>
    </lineage>
</organism>
<sequence>MTSALFNINDTWIIYGCITLVLLTAFGSKVWHKVNKLNSKYHIITWDNNTIYTQDDEDEDYE</sequence>
<comment type="caution">
    <text evidence="2">The sequence shown here is derived from an EMBL/GenBank/DDBJ whole genome shotgun (WGS) entry which is preliminary data.</text>
</comment>
<name>A0ABX2B2L2_9BACT</name>
<proteinExistence type="predicted"/>
<evidence type="ECO:0000313" key="2">
    <source>
        <dbReference type="EMBL" id="NPE25764.1"/>
    </source>
</evidence>